<evidence type="ECO:0000256" key="6">
    <source>
        <dbReference type="SAM" id="Phobius"/>
    </source>
</evidence>
<feature type="transmembrane region" description="Helical" evidence="6">
    <location>
        <begin position="426"/>
        <end position="452"/>
    </location>
</feature>
<proteinExistence type="predicted"/>
<feature type="transmembrane region" description="Helical" evidence="6">
    <location>
        <begin position="473"/>
        <end position="491"/>
    </location>
</feature>
<feature type="transmembrane region" description="Helical" evidence="6">
    <location>
        <begin position="35"/>
        <end position="55"/>
    </location>
</feature>
<dbReference type="GO" id="GO:0012505">
    <property type="term" value="C:endomembrane system"/>
    <property type="evidence" value="ECO:0007669"/>
    <property type="project" value="UniProtKB-SubCell"/>
</dbReference>
<dbReference type="InterPro" id="IPR001516">
    <property type="entry name" value="Proton_antipo_N"/>
</dbReference>
<dbReference type="PRINTS" id="PR01434">
    <property type="entry name" value="NADHDHGNASE5"/>
</dbReference>
<comment type="caution">
    <text evidence="9">The sequence shown here is derived from an EMBL/GenBank/DDBJ whole genome shotgun (WGS) entry which is preliminary data.</text>
</comment>
<dbReference type="PRINTS" id="PR01435">
    <property type="entry name" value="NPOXDRDTASE5"/>
</dbReference>
<feature type="transmembrane region" description="Helical" evidence="6">
    <location>
        <begin position="673"/>
        <end position="694"/>
    </location>
</feature>
<feature type="transmembrane region" description="Helical" evidence="6">
    <location>
        <begin position="223"/>
        <end position="244"/>
    </location>
</feature>
<feature type="transmembrane region" description="Helical" evidence="6">
    <location>
        <begin position="186"/>
        <end position="203"/>
    </location>
</feature>
<dbReference type="InterPro" id="IPR018393">
    <property type="entry name" value="NADHpl_OxRdtase_5_subgr"/>
</dbReference>
<feature type="transmembrane region" description="Helical" evidence="6">
    <location>
        <begin position="145"/>
        <end position="165"/>
    </location>
</feature>
<feature type="transmembrane region" description="Helical" evidence="6">
    <location>
        <begin position="323"/>
        <end position="345"/>
    </location>
</feature>
<dbReference type="Pfam" id="PF00662">
    <property type="entry name" value="Proton_antipo_N"/>
    <property type="match status" value="1"/>
</dbReference>
<dbReference type="NCBIfam" id="TIGR01974">
    <property type="entry name" value="NDH_I_L"/>
    <property type="match status" value="1"/>
</dbReference>
<dbReference type="GO" id="GO:0015990">
    <property type="term" value="P:electron transport coupled proton transport"/>
    <property type="evidence" value="ECO:0007669"/>
    <property type="project" value="TreeGrafter"/>
</dbReference>
<feature type="transmembrane region" description="Helical" evidence="6">
    <location>
        <begin position="544"/>
        <end position="566"/>
    </location>
</feature>
<dbReference type="GO" id="GO:0016020">
    <property type="term" value="C:membrane"/>
    <property type="evidence" value="ECO:0007669"/>
    <property type="project" value="UniProtKB-SubCell"/>
</dbReference>
<evidence type="ECO:0000313" key="9">
    <source>
        <dbReference type="EMBL" id="OGG97271.1"/>
    </source>
</evidence>
<dbReference type="GO" id="GO:0003954">
    <property type="term" value="F:NADH dehydrogenase activity"/>
    <property type="evidence" value="ECO:0007669"/>
    <property type="project" value="TreeGrafter"/>
</dbReference>
<dbReference type="NCBIfam" id="NF005141">
    <property type="entry name" value="PRK06590.1"/>
    <property type="match status" value="1"/>
</dbReference>
<dbReference type="Gene3D" id="1.20.5.2700">
    <property type="match status" value="2"/>
</dbReference>
<evidence type="ECO:0000256" key="5">
    <source>
        <dbReference type="RuleBase" id="RU000320"/>
    </source>
</evidence>
<gene>
    <name evidence="9" type="ORF">A2527_10580</name>
</gene>
<accession>A0A1F6GGM4</accession>
<reference evidence="9 10" key="1">
    <citation type="journal article" date="2016" name="Nat. Commun.">
        <title>Thousands of microbial genomes shed light on interconnected biogeochemical processes in an aquifer system.</title>
        <authorList>
            <person name="Anantharaman K."/>
            <person name="Brown C.T."/>
            <person name="Hug L.A."/>
            <person name="Sharon I."/>
            <person name="Castelle C.J."/>
            <person name="Probst A.J."/>
            <person name="Thomas B.C."/>
            <person name="Singh A."/>
            <person name="Wilkins M.J."/>
            <person name="Karaoz U."/>
            <person name="Brodie E.L."/>
            <person name="Williams K.H."/>
            <person name="Hubbard S.S."/>
            <person name="Banfield J.F."/>
        </authorList>
    </citation>
    <scope>NUCLEOTIDE SEQUENCE [LARGE SCALE GENOMIC DNA]</scope>
</reference>
<keyword evidence="4 6" id="KW-0472">Membrane</keyword>
<dbReference type="PANTHER" id="PTHR42829:SF2">
    <property type="entry name" value="NADH-UBIQUINONE OXIDOREDUCTASE CHAIN 5"/>
    <property type="match status" value="1"/>
</dbReference>
<dbReference type="GO" id="GO:0042773">
    <property type="term" value="P:ATP synthesis coupled electron transport"/>
    <property type="evidence" value="ECO:0007669"/>
    <property type="project" value="InterPro"/>
</dbReference>
<comment type="subcellular location">
    <subcellularLocation>
        <location evidence="1">Endomembrane system</location>
        <topology evidence="1">Multi-pass membrane protein</topology>
    </subcellularLocation>
    <subcellularLocation>
        <location evidence="5">Membrane</location>
        <topology evidence="5">Multi-pass membrane protein</topology>
    </subcellularLocation>
</comment>
<feature type="transmembrane region" description="Helical" evidence="6">
    <location>
        <begin position="6"/>
        <end position="23"/>
    </location>
</feature>
<evidence type="ECO:0008006" key="11">
    <source>
        <dbReference type="Google" id="ProtNLM"/>
    </source>
</evidence>
<organism evidence="9 10">
    <name type="scientific">Candidatus Lambdaproteobacteria bacterium RIFOXYD2_FULL_50_16</name>
    <dbReference type="NCBI Taxonomy" id="1817772"/>
    <lineage>
        <taxon>Bacteria</taxon>
        <taxon>Pseudomonadati</taxon>
        <taxon>Pseudomonadota</taxon>
        <taxon>Candidatus Lambdaproteobacteria</taxon>
    </lineage>
</organism>
<feature type="transmembrane region" description="Helical" evidence="6">
    <location>
        <begin position="91"/>
        <end position="109"/>
    </location>
</feature>
<keyword evidence="2 5" id="KW-0812">Transmembrane</keyword>
<feature type="transmembrane region" description="Helical" evidence="6">
    <location>
        <begin position="289"/>
        <end position="311"/>
    </location>
</feature>
<name>A0A1F6GGM4_9PROT</name>
<dbReference type="InterPro" id="IPR001750">
    <property type="entry name" value="ND/Mrp_TM"/>
</dbReference>
<sequence>MISMIPLVPILPLVGALIIGLFGKRIQATIGEFATGVLGCAMPGLAALISFGSFFELIARPATDRIIVSHLAPWVSVADFQVEWAFRYDPLSAMMLMIITGIGTLIHVYSMGYMHEDPSYWRFFSYINLFLGAMLLLVLGDNLLIMFLGWEGVGLCSYLLIGFWFNNPDYAYAGRKAFIVNRIGDLGFLTGMFTLILFSAANFEVVTLSFGELQGRMDTLAQYTLWGFPVLEVAAFCFFVGAIGKSAQIPLYVWLPDAMAGPTPVSALIHAATMVTAGVYMIARMYFMYSLAHFTLEFIAIIAALTCFFSATIGMAQFDIKKVLAYSTVSQLGYMFLAMGVGAYSAGTFHLLTHAAFKAALFMGSGSVIIAMHHEQDMRKMGGLLKKMPITGWAFIFATLAIMGFPGTSGFFSKDEILEKAFEESVWLWLVGFIVAGMTSFYMWRAVFMTFFGEFKGDHHTWEHCHEQPKRTVVPIAILAALALSLGFLNVPDFMGGDYSFSRYLSPVVKNLEEAQVHGMPDSIDGEQHAPVHAEEHGDLLIEVGLMVGSVTWTLLTAFLAYYLYLVNPKAREALMSRAGPQAVFKVLNNKYYVDEFYDLVVVGPLKKCYAFMGDFDKYVVDGAVNLAGYVGRGLGILAGFLDQHIVDGAVNEVAWASQTTGKGFSLLQSGRIQALVGATLVFFAAVLTVWIVYL</sequence>
<feature type="transmembrane region" description="Helical" evidence="6">
    <location>
        <begin position="265"/>
        <end position="283"/>
    </location>
</feature>
<evidence type="ECO:0000313" key="10">
    <source>
        <dbReference type="Proteomes" id="UP000178449"/>
    </source>
</evidence>
<dbReference type="Proteomes" id="UP000178449">
    <property type="component" value="Unassembled WGS sequence"/>
</dbReference>
<feature type="transmembrane region" description="Helical" evidence="6">
    <location>
        <begin position="121"/>
        <end position="139"/>
    </location>
</feature>
<evidence type="ECO:0000256" key="3">
    <source>
        <dbReference type="ARBA" id="ARBA00022989"/>
    </source>
</evidence>
<dbReference type="AlphaFoldDB" id="A0A1F6GGM4"/>
<keyword evidence="3 6" id="KW-1133">Transmembrane helix</keyword>
<feature type="domain" description="NADH:quinone oxidoreductase/Mrp antiporter transmembrane" evidence="7">
    <location>
        <begin position="141"/>
        <end position="436"/>
    </location>
</feature>
<protein>
    <recommendedName>
        <fullName evidence="11">NADH-quinone oxidoreductase subunit L</fullName>
    </recommendedName>
</protein>
<evidence type="ECO:0000259" key="7">
    <source>
        <dbReference type="Pfam" id="PF00361"/>
    </source>
</evidence>
<evidence type="ECO:0000256" key="2">
    <source>
        <dbReference type="ARBA" id="ARBA00022692"/>
    </source>
</evidence>
<dbReference type="GO" id="GO:0008137">
    <property type="term" value="F:NADH dehydrogenase (ubiquinone) activity"/>
    <property type="evidence" value="ECO:0007669"/>
    <property type="project" value="InterPro"/>
</dbReference>
<dbReference type="EMBL" id="MFNE01000001">
    <property type="protein sequence ID" value="OGG97271.1"/>
    <property type="molecule type" value="Genomic_DNA"/>
</dbReference>
<dbReference type="Pfam" id="PF00361">
    <property type="entry name" value="Proton_antipo_M"/>
    <property type="match status" value="1"/>
</dbReference>
<dbReference type="STRING" id="1817772.A2527_10580"/>
<feature type="domain" description="NADH-Ubiquinone oxidoreductase (complex I) chain 5 N-terminal" evidence="8">
    <location>
        <begin position="74"/>
        <end position="124"/>
    </location>
</feature>
<dbReference type="InterPro" id="IPR003945">
    <property type="entry name" value="NU5C-like"/>
</dbReference>
<feature type="transmembrane region" description="Helical" evidence="6">
    <location>
        <begin position="351"/>
        <end position="372"/>
    </location>
</feature>
<evidence type="ECO:0000256" key="4">
    <source>
        <dbReference type="ARBA" id="ARBA00023136"/>
    </source>
</evidence>
<feature type="transmembrane region" description="Helical" evidence="6">
    <location>
        <begin position="384"/>
        <end position="406"/>
    </location>
</feature>
<dbReference type="PANTHER" id="PTHR42829">
    <property type="entry name" value="NADH-UBIQUINONE OXIDOREDUCTASE CHAIN 5"/>
    <property type="match status" value="1"/>
</dbReference>
<evidence type="ECO:0000256" key="1">
    <source>
        <dbReference type="ARBA" id="ARBA00004127"/>
    </source>
</evidence>
<evidence type="ECO:0000259" key="8">
    <source>
        <dbReference type="Pfam" id="PF00662"/>
    </source>
</evidence>